<gene>
    <name evidence="2" type="ORF">H9631_08305</name>
</gene>
<reference evidence="2 3" key="1">
    <citation type="submission" date="2020-08" db="EMBL/GenBank/DDBJ databases">
        <title>A Genomic Blueprint of the Chicken Gut Microbiome.</title>
        <authorList>
            <person name="Gilroy R."/>
            <person name="Ravi A."/>
            <person name="Getino M."/>
            <person name="Pursley I."/>
            <person name="Horton D.L."/>
            <person name="Alikhan N.-F."/>
            <person name="Baker D."/>
            <person name="Gharbi K."/>
            <person name="Hall N."/>
            <person name="Watson M."/>
            <person name="Adriaenssens E.M."/>
            <person name="Foster-Nyarko E."/>
            <person name="Jarju S."/>
            <person name="Secka A."/>
            <person name="Antonio M."/>
            <person name="Oren A."/>
            <person name="Chaudhuri R."/>
            <person name="La Ragione R.M."/>
            <person name="Hildebrand F."/>
            <person name="Pallen M.J."/>
        </authorList>
    </citation>
    <scope>NUCLEOTIDE SEQUENCE [LARGE SCALE GENOMIC DNA]</scope>
    <source>
        <strain evidence="2 3">Sa1BUA2</strain>
    </source>
</reference>
<evidence type="ECO:0000313" key="2">
    <source>
        <dbReference type="EMBL" id="MBD8005081.1"/>
    </source>
</evidence>
<name>A0ABR8VKG1_9BACI</name>
<evidence type="ECO:0008006" key="4">
    <source>
        <dbReference type="Google" id="ProtNLM"/>
    </source>
</evidence>
<evidence type="ECO:0000313" key="3">
    <source>
        <dbReference type="Proteomes" id="UP000648182"/>
    </source>
</evidence>
<organism evidence="2 3">
    <name type="scientific">Bacillus norwichensis</name>
    <dbReference type="NCBI Taxonomy" id="2762217"/>
    <lineage>
        <taxon>Bacteria</taxon>
        <taxon>Bacillati</taxon>
        <taxon>Bacillota</taxon>
        <taxon>Bacilli</taxon>
        <taxon>Bacillales</taxon>
        <taxon>Bacillaceae</taxon>
        <taxon>Bacillus</taxon>
    </lineage>
</organism>
<protein>
    <recommendedName>
        <fullName evidence="4">DUF4878 domain-containing protein</fullName>
    </recommendedName>
</protein>
<keyword evidence="1" id="KW-0732">Signal</keyword>
<accession>A0ABR8VKG1</accession>
<proteinExistence type="predicted"/>
<dbReference type="Proteomes" id="UP000648182">
    <property type="component" value="Unassembled WGS sequence"/>
</dbReference>
<dbReference type="EMBL" id="JACSPV010000010">
    <property type="protein sequence ID" value="MBD8005081.1"/>
    <property type="molecule type" value="Genomic_DNA"/>
</dbReference>
<feature type="signal peptide" evidence="1">
    <location>
        <begin position="1"/>
        <end position="28"/>
    </location>
</feature>
<sequence>MYEATKNRHKIIFFLILLFLFNSSSVVAATKDDVLATVVNFLEAQKNCNAVGMINNSQYFLKIENLKESYTRFCNEDLLQEAKITNLSLINNDIALVSIQSTHKNRINVRTSPVIKVDGQWKIVLGIPPSGVVSKNDSDKADKQGEINQLFKDYVNAIRENDTAKIKSLIKVVPDSNTEKIEKHLKGLSQQPVPQVNTSGISMISDSFAVIEAENKFPNHSYTQKLAVFNENGQWKIIFGHPLTNSSIPKNGNPVYIK</sequence>
<evidence type="ECO:0000256" key="1">
    <source>
        <dbReference type="SAM" id="SignalP"/>
    </source>
</evidence>
<comment type="caution">
    <text evidence="2">The sequence shown here is derived from an EMBL/GenBank/DDBJ whole genome shotgun (WGS) entry which is preliminary data.</text>
</comment>
<dbReference type="RefSeq" id="WP_191811714.1">
    <property type="nucleotide sequence ID" value="NZ_JACSPV010000010.1"/>
</dbReference>
<feature type="chain" id="PRO_5045479479" description="DUF4878 domain-containing protein" evidence="1">
    <location>
        <begin position="29"/>
        <end position="258"/>
    </location>
</feature>
<keyword evidence="3" id="KW-1185">Reference proteome</keyword>